<evidence type="ECO:0000313" key="8">
    <source>
        <dbReference type="Proteomes" id="UP000076927"/>
    </source>
</evidence>
<dbReference type="AlphaFoldDB" id="A0A172TJ89"/>
<evidence type="ECO:0000256" key="2">
    <source>
        <dbReference type="ARBA" id="ARBA00008520"/>
    </source>
</evidence>
<evidence type="ECO:0000313" key="7">
    <source>
        <dbReference type="EMBL" id="ANE46964.1"/>
    </source>
</evidence>
<keyword evidence="6" id="KW-0472">Membrane</keyword>
<dbReference type="KEGG" id="pswu:SY83_12530"/>
<feature type="region of interest" description="Disordered" evidence="5">
    <location>
        <begin position="510"/>
        <end position="529"/>
    </location>
</feature>
<evidence type="ECO:0000256" key="1">
    <source>
        <dbReference type="ARBA" id="ARBA00004196"/>
    </source>
</evidence>
<dbReference type="PANTHER" id="PTHR43649">
    <property type="entry name" value="ARABINOSE-BINDING PROTEIN-RELATED"/>
    <property type="match status" value="1"/>
</dbReference>
<accession>A0A172TJ89</accession>
<dbReference type="STRING" id="1178515.SY83_12530"/>
<dbReference type="InterPro" id="IPR050490">
    <property type="entry name" value="Bact_solute-bd_prot1"/>
</dbReference>
<keyword evidence="3" id="KW-0813">Transport</keyword>
<feature type="compositionally biased region" description="Basic and acidic residues" evidence="5">
    <location>
        <begin position="510"/>
        <end position="519"/>
    </location>
</feature>
<name>A0A172TJ89_9BACL</name>
<comment type="similarity">
    <text evidence="2">Belongs to the bacterial solute-binding protein 1 family.</text>
</comment>
<dbReference type="OrthoDB" id="2675752at2"/>
<keyword evidence="4" id="KW-0732">Signal</keyword>
<keyword evidence="8" id="KW-1185">Reference proteome</keyword>
<keyword evidence="6" id="KW-0812">Transmembrane</keyword>
<dbReference type="Proteomes" id="UP000076927">
    <property type="component" value="Chromosome"/>
</dbReference>
<evidence type="ECO:0000256" key="6">
    <source>
        <dbReference type="SAM" id="Phobius"/>
    </source>
</evidence>
<protein>
    <recommendedName>
        <fullName evidence="9">ABC transporter substrate-binding protein</fullName>
    </recommendedName>
</protein>
<dbReference type="Pfam" id="PF13416">
    <property type="entry name" value="SBP_bac_8"/>
    <property type="match status" value="1"/>
</dbReference>
<keyword evidence="6" id="KW-1133">Transmembrane helix</keyword>
<evidence type="ECO:0000256" key="4">
    <source>
        <dbReference type="ARBA" id="ARBA00022729"/>
    </source>
</evidence>
<feature type="transmembrane region" description="Helical" evidence="6">
    <location>
        <begin position="50"/>
        <end position="74"/>
    </location>
</feature>
<dbReference type="EMBL" id="CP011388">
    <property type="protein sequence ID" value="ANE46964.1"/>
    <property type="molecule type" value="Genomic_DNA"/>
</dbReference>
<dbReference type="SUPFAM" id="SSF53850">
    <property type="entry name" value="Periplasmic binding protein-like II"/>
    <property type="match status" value="1"/>
</dbReference>
<proteinExistence type="inferred from homology"/>
<evidence type="ECO:0000256" key="3">
    <source>
        <dbReference type="ARBA" id="ARBA00022448"/>
    </source>
</evidence>
<dbReference type="PANTHER" id="PTHR43649:SF31">
    <property type="entry name" value="SN-GLYCEROL-3-PHOSPHATE-BINDING PERIPLASMIC PROTEIN UGPB"/>
    <property type="match status" value="1"/>
</dbReference>
<comment type="subcellular location">
    <subcellularLocation>
        <location evidence="1">Cell envelope</location>
    </subcellularLocation>
</comment>
<dbReference type="GO" id="GO:0030313">
    <property type="term" value="C:cell envelope"/>
    <property type="evidence" value="ECO:0007669"/>
    <property type="project" value="UniProtKB-SubCell"/>
</dbReference>
<evidence type="ECO:0000256" key="5">
    <source>
        <dbReference type="SAM" id="MobiDB-lite"/>
    </source>
</evidence>
<gene>
    <name evidence="7" type="ORF">SY83_12530</name>
</gene>
<dbReference type="PATRIC" id="fig|1178515.4.peg.2507"/>
<sequence length="529" mass="60350">MKKPDSFDWEAKLTGSPLNNAGFNKELMRKVRERVEMNEHTSRKRSWKTAVVSSVAAVILFVGSVTLWAAPGLWEDTRTAFTSLFQKEKTPDKPLPQLDPEKEYTLKFSHFNGDNFLMMQEGQSFIIRHPNMNLQVTQPRDFSKQEDISTWLDKTAPDVITIYSTEEFTKLIEDNRLLPLDTYAKRDGFALGEEAYEAGPMQLLREYGNGTLYGLAPQFETYAVYYNEELFKKFGVDLPTDNMTWDELLALADRFAGLKDGAQTIYGLEGSRNGMFDLIQQIGMTNNLRMGDLEKGKAYMNTAEWRVIWERVLAAYERGTVHTPEFFDTSKSYTYTKLLKKDAFASGYAAMKMERSSYVSGLLEYTQKENKSLKWNAVSAPVYAANPEESTFYSFNAIYAINANSQNPRAAWELIKHLNSKEVAQSHSYTYEFKLPTRSDVKWKQENVRRESFYTLRPSIGKMDLIQSHFPLYSLIKQASIQADLAAQGKKSLDDALTDVQQEAQHTIAELKAKNEDANTGKGADSEDE</sequence>
<evidence type="ECO:0008006" key="9">
    <source>
        <dbReference type="Google" id="ProtNLM"/>
    </source>
</evidence>
<reference evidence="7 8" key="1">
    <citation type="submission" date="2015-01" db="EMBL/GenBank/DDBJ databases">
        <title>Paenibacillus swuensis/DY6/whole genome sequencing.</title>
        <authorList>
            <person name="Kim M.K."/>
            <person name="Srinivasan S."/>
            <person name="Lee J.-J."/>
        </authorList>
    </citation>
    <scope>NUCLEOTIDE SEQUENCE [LARGE SCALE GENOMIC DNA]</scope>
    <source>
        <strain evidence="7 8">DY6</strain>
    </source>
</reference>
<dbReference type="RefSeq" id="WP_068606956.1">
    <property type="nucleotide sequence ID" value="NZ_CP011388.1"/>
</dbReference>
<dbReference type="InterPro" id="IPR006059">
    <property type="entry name" value="SBP"/>
</dbReference>
<dbReference type="Gene3D" id="3.40.190.10">
    <property type="entry name" value="Periplasmic binding protein-like II"/>
    <property type="match status" value="1"/>
</dbReference>
<organism evidence="7 8">
    <name type="scientific">Paenibacillus swuensis</name>
    <dbReference type="NCBI Taxonomy" id="1178515"/>
    <lineage>
        <taxon>Bacteria</taxon>
        <taxon>Bacillati</taxon>
        <taxon>Bacillota</taxon>
        <taxon>Bacilli</taxon>
        <taxon>Bacillales</taxon>
        <taxon>Paenibacillaceae</taxon>
        <taxon>Paenibacillus</taxon>
    </lineage>
</organism>